<feature type="domain" description="RIO kinase" evidence="12">
    <location>
        <begin position="23"/>
        <end position="260"/>
    </location>
</feature>
<dbReference type="GO" id="GO:0004674">
    <property type="term" value="F:protein serine/threonine kinase activity"/>
    <property type="evidence" value="ECO:0007669"/>
    <property type="project" value="UniProtKB-KW"/>
</dbReference>
<accession>A0A166D722</accession>
<dbReference type="InterPro" id="IPR051272">
    <property type="entry name" value="RIO-type_Ser/Thr_kinase"/>
</dbReference>
<proteinExistence type="inferred from homology"/>
<evidence type="ECO:0000256" key="4">
    <source>
        <dbReference type="ARBA" id="ARBA00022679"/>
    </source>
</evidence>
<evidence type="ECO:0000256" key="7">
    <source>
        <dbReference type="ARBA" id="ARBA00022777"/>
    </source>
</evidence>
<organism evidence="13 14">
    <name type="scientific">Methanobrevibacter cuticularis</name>
    <dbReference type="NCBI Taxonomy" id="47311"/>
    <lineage>
        <taxon>Archaea</taxon>
        <taxon>Methanobacteriati</taxon>
        <taxon>Methanobacteriota</taxon>
        <taxon>Methanomada group</taxon>
        <taxon>Methanobacteria</taxon>
        <taxon>Methanobacteriales</taxon>
        <taxon>Methanobacteriaceae</taxon>
        <taxon>Methanobrevibacter</taxon>
    </lineage>
</organism>
<evidence type="ECO:0000256" key="11">
    <source>
        <dbReference type="ARBA" id="ARBA00048679"/>
    </source>
</evidence>
<evidence type="ECO:0000313" key="13">
    <source>
        <dbReference type="EMBL" id="KZX15270.1"/>
    </source>
</evidence>
<name>A0A166D722_9EURY</name>
<evidence type="ECO:0000256" key="3">
    <source>
        <dbReference type="ARBA" id="ARBA00022527"/>
    </source>
</evidence>
<keyword evidence="9" id="KW-0460">Magnesium</keyword>
<evidence type="ECO:0000256" key="10">
    <source>
        <dbReference type="ARBA" id="ARBA00047899"/>
    </source>
</evidence>
<dbReference type="InterPro" id="IPR011009">
    <property type="entry name" value="Kinase-like_dom_sf"/>
</dbReference>
<dbReference type="GO" id="GO:0046872">
    <property type="term" value="F:metal ion binding"/>
    <property type="evidence" value="ECO:0007669"/>
    <property type="project" value="UniProtKB-KW"/>
</dbReference>
<keyword evidence="3" id="KW-0723">Serine/threonine-protein kinase</keyword>
<evidence type="ECO:0000256" key="5">
    <source>
        <dbReference type="ARBA" id="ARBA00022723"/>
    </source>
</evidence>
<dbReference type="Gene3D" id="1.10.510.10">
    <property type="entry name" value="Transferase(Phosphotransferase) domain 1"/>
    <property type="match status" value="1"/>
</dbReference>
<dbReference type="PANTHER" id="PTHR45723">
    <property type="entry name" value="SERINE/THREONINE-PROTEIN KINASE RIO1"/>
    <property type="match status" value="1"/>
</dbReference>
<dbReference type="SUPFAM" id="SSF56112">
    <property type="entry name" value="Protein kinase-like (PK-like)"/>
    <property type="match status" value="1"/>
</dbReference>
<reference evidence="13 14" key="1">
    <citation type="submission" date="2016-04" db="EMBL/GenBank/DDBJ databases">
        <title>Genome sequence of Methanobrevibacter cuticularis DSM 11139.</title>
        <authorList>
            <person name="Poehlein A."/>
            <person name="Seedorf H."/>
            <person name="Daniel R."/>
        </authorList>
    </citation>
    <scope>NUCLEOTIDE SEQUENCE [LARGE SCALE GENOMIC DNA]</scope>
    <source>
        <strain evidence="13 14">DSM 11139</strain>
    </source>
</reference>
<keyword evidence="8" id="KW-0067">ATP-binding</keyword>
<evidence type="ECO:0000256" key="2">
    <source>
        <dbReference type="ARBA" id="ARBA00012513"/>
    </source>
</evidence>
<dbReference type="CDD" id="cd05145">
    <property type="entry name" value="RIO1_like"/>
    <property type="match status" value="1"/>
</dbReference>
<dbReference type="EC" id="2.7.11.1" evidence="2"/>
<protein>
    <recommendedName>
        <fullName evidence="2">non-specific serine/threonine protein kinase</fullName>
        <ecNumber evidence="2">2.7.11.1</ecNumber>
    </recommendedName>
</protein>
<dbReference type="PATRIC" id="fig|47311.3.peg.1736"/>
<dbReference type="Pfam" id="PF01163">
    <property type="entry name" value="RIO1"/>
    <property type="match status" value="1"/>
</dbReference>
<dbReference type="OrthoDB" id="31344at2157"/>
<evidence type="ECO:0000256" key="8">
    <source>
        <dbReference type="ARBA" id="ARBA00022840"/>
    </source>
</evidence>
<keyword evidence="4" id="KW-0808">Transferase</keyword>
<dbReference type="Gene3D" id="3.30.200.20">
    <property type="entry name" value="Phosphorylase Kinase, domain 1"/>
    <property type="match status" value="1"/>
</dbReference>
<keyword evidence="14" id="KW-1185">Reference proteome</keyword>
<sequence>MDPKITKADEEIQKIISKKRLKSVEDRRVGSEIFDEQTLKTLYKLANHGYLTVLNGAISTGKEANVLKGIHEDDSRVDSFVAVKIYRIATSDFKKMQYYIQGDPRFNVKSNNKRQLITSWVNKEYRNLLRAHEVDVNVPKPIIAMNNVLLLEFIGDDLGNPAQTVKNQPPIDVDEFLNKLLIEMNKFINEANLVHGDLSTFNILNKDEKPVIIDVSQSVVRDHPIANDLLIRDINTIFKEFKKMGASADLEEIKAALNLDIDLTT</sequence>
<dbReference type="RefSeq" id="WP_067260151.1">
    <property type="nucleotide sequence ID" value="NZ_LWMW01000123.1"/>
</dbReference>
<evidence type="ECO:0000256" key="6">
    <source>
        <dbReference type="ARBA" id="ARBA00022741"/>
    </source>
</evidence>
<keyword evidence="7" id="KW-0418">Kinase</keyword>
<comment type="catalytic activity">
    <reaction evidence="10">
        <text>L-threonyl-[protein] + ATP = O-phospho-L-threonyl-[protein] + ADP + H(+)</text>
        <dbReference type="Rhea" id="RHEA:46608"/>
        <dbReference type="Rhea" id="RHEA-COMP:11060"/>
        <dbReference type="Rhea" id="RHEA-COMP:11605"/>
        <dbReference type="ChEBI" id="CHEBI:15378"/>
        <dbReference type="ChEBI" id="CHEBI:30013"/>
        <dbReference type="ChEBI" id="CHEBI:30616"/>
        <dbReference type="ChEBI" id="CHEBI:61977"/>
        <dbReference type="ChEBI" id="CHEBI:456216"/>
        <dbReference type="EC" id="2.7.11.1"/>
    </reaction>
</comment>
<dbReference type="InterPro" id="IPR000687">
    <property type="entry name" value="RIO_kinase"/>
</dbReference>
<evidence type="ECO:0000256" key="9">
    <source>
        <dbReference type="ARBA" id="ARBA00022842"/>
    </source>
</evidence>
<comment type="similarity">
    <text evidence="1">Belongs to the protein kinase superfamily. RIO-type Ser/Thr kinase family.</text>
</comment>
<dbReference type="InterPro" id="IPR018934">
    <property type="entry name" value="RIO_dom"/>
</dbReference>
<evidence type="ECO:0000259" key="12">
    <source>
        <dbReference type="SMART" id="SM00090"/>
    </source>
</evidence>
<gene>
    <name evidence="13" type="ORF">MBCUT_15950</name>
</gene>
<dbReference type="STRING" id="47311.MBCUT_15950"/>
<evidence type="ECO:0000256" key="1">
    <source>
        <dbReference type="ARBA" id="ARBA00009196"/>
    </source>
</evidence>
<dbReference type="Proteomes" id="UP000077275">
    <property type="component" value="Unassembled WGS sequence"/>
</dbReference>
<dbReference type="AlphaFoldDB" id="A0A166D722"/>
<keyword evidence="5" id="KW-0479">Metal-binding</keyword>
<evidence type="ECO:0000313" key="14">
    <source>
        <dbReference type="Proteomes" id="UP000077275"/>
    </source>
</evidence>
<keyword evidence="6" id="KW-0547">Nucleotide-binding</keyword>
<comment type="caution">
    <text evidence="13">The sequence shown here is derived from an EMBL/GenBank/DDBJ whole genome shotgun (WGS) entry which is preliminary data.</text>
</comment>
<dbReference type="GO" id="GO:0005524">
    <property type="term" value="F:ATP binding"/>
    <property type="evidence" value="ECO:0007669"/>
    <property type="project" value="UniProtKB-KW"/>
</dbReference>
<dbReference type="EMBL" id="LWMW01000123">
    <property type="protein sequence ID" value="KZX15270.1"/>
    <property type="molecule type" value="Genomic_DNA"/>
</dbReference>
<dbReference type="SMART" id="SM00090">
    <property type="entry name" value="RIO"/>
    <property type="match status" value="1"/>
</dbReference>
<comment type="catalytic activity">
    <reaction evidence="11">
        <text>L-seryl-[protein] + ATP = O-phospho-L-seryl-[protein] + ADP + H(+)</text>
        <dbReference type="Rhea" id="RHEA:17989"/>
        <dbReference type="Rhea" id="RHEA-COMP:9863"/>
        <dbReference type="Rhea" id="RHEA-COMP:11604"/>
        <dbReference type="ChEBI" id="CHEBI:15378"/>
        <dbReference type="ChEBI" id="CHEBI:29999"/>
        <dbReference type="ChEBI" id="CHEBI:30616"/>
        <dbReference type="ChEBI" id="CHEBI:83421"/>
        <dbReference type="ChEBI" id="CHEBI:456216"/>
        <dbReference type="EC" id="2.7.11.1"/>
    </reaction>
</comment>